<dbReference type="EMBL" id="SRLO01001834">
    <property type="protein sequence ID" value="TNN35079.1"/>
    <property type="molecule type" value="Genomic_DNA"/>
</dbReference>
<sequence length="111" mass="12083">MEITTKHTAAFPLVADLPAPVDTAVAVYPRLPSKQLVPICFFFCSCGLRLGGSEDAAGGESPLIALDRVQQLRGSRSRIGYCGHVSRRLKGNAPLFKVLRYRGSQRPISQQ</sequence>
<accession>A0A4Z2F1R3</accession>
<gene>
    <name evidence="1" type="ORF">EYF80_054758</name>
</gene>
<organism evidence="1 2">
    <name type="scientific">Liparis tanakae</name>
    <name type="common">Tanaka's snailfish</name>
    <dbReference type="NCBI Taxonomy" id="230148"/>
    <lineage>
        <taxon>Eukaryota</taxon>
        <taxon>Metazoa</taxon>
        <taxon>Chordata</taxon>
        <taxon>Craniata</taxon>
        <taxon>Vertebrata</taxon>
        <taxon>Euteleostomi</taxon>
        <taxon>Actinopterygii</taxon>
        <taxon>Neopterygii</taxon>
        <taxon>Teleostei</taxon>
        <taxon>Neoteleostei</taxon>
        <taxon>Acanthomorphata</taxon>
        <taxon>Eupercaria</taxon>
        <taxon>Perciformes</taxon>
        <taxon>Cottioidei</taxon>
        <taxon>Cottales</taxon>
        <taxon>Liparidae</taxon>
        <taxon>Liparis</taxon>
    </lineage>
</organism>
<evidence type="ECO:0000313" key="1">
    <source>
        <dbReference type="EMBL" id="TNN35079.1"/>
    </source>
</evidence>
<evidence type="ECO:0000313" key="2">
    <source>
        <dbReference type="Proteomes" id="UP000314294"/>
    </source>
</evidence>
<comment type="caution">
    <text evidence="1">The sequence shown here is derived from an EMBL/GenBank/DDBJ whole genome shotgun (WGS) entry which is preliminary data.</text>
</comment>
<dbReference type="AlphaFoldDB" id="A0A4Z2F1R3"/>
<proteinExistence type="predicted"/>
<protein>
    <submittedName>
        <fullName evidence="1">Uncharacterized protein</fullName>
    </submittedName>
</protein>
<dbReference type="Proteomes" id="UP000314294">
    <property type="component" value="Unassembled WGS sequence"/>
</dbReference>
<name>A0A4Z2F1R3_9TELE</name>
<keyword evidence="2" id="KW-1185">Reference proteome</keyword>
<reference evidence="1 2" key="1">
    <citation type="submission" date="2019-03" db="EMBL/GenBank/DDBJ databases">
        <title>First draft genome of Liparis tanakae, snailfish: a comprehensive survey of snailfish specific genes.</title>
        <authorList>
            <person name="Kim W."/>
            <person name="Song I."/>
            <person name="Jeong J.-H."/>
            <person name="Kim D."/>
            <person name="Kim S."/>
            <person name="Ryu S."/>
            <person name="Song J.Y."/>
            <person name="Lee S.K."/>
        </authorList>
    </citation>
    <scope>NUCLEOTIDE SEQUENCE [LARGE SCALE GENOMIC DNA]</scope>
    <source>
        <tissue evidence="1">Muscle</tissue>
    </source>
</reference>